<keyword evidence="4 13" id="KW-0645">Protease</keyword>
<keyword evidence="9" id="KW-0482">Metalloprotease</keyword>
<evidence type="ECO:0000256" key="9">
    <source>
        <dbReference type="ARBA" id="ARBA00023049"/>
    </source>
</evidence>
<dbReference type="Proteomes" id="UP000671879">
    <property type="component" value="Chromosome"/>
</dbReference>
<evidence type="ECO:0000256" key="4">
    <source>
        <dbReference type="ARBA" id="ARBA00022670"/>
    </source>
</evidence>
<dbReference type="InterPro" id="IPR001478">
    <property type="entry name" value="PDZ"/>
</dbReference>
<keyword evidence="5 11" id="KW-0812">Transmembrane</keyword>
<dbReference type="PROSITE" id="PS50106">
    <property type="entry name" value="PDZ"/>
    <property type="match status" value="1"/>
</dbReference>
<dbReference type="InterPro" id="IPR041489">
    <property type="entry name" value="PDZ_6"/>
</dbReference>
<organism evidence="13 14">
    <name type="scientific">Aminithiophilus ramosus</name>
    <dbReference type="NCBI Taxonomy" id="3029084"/>
    <lineage>
        <taxon>Bacteria</taxon>
        <taxon>Thermotogati</taxon>
        <taxon>Synergistota</taxon>
        <taxon>Synergistia</taxon>
        <taxon>Synergistales</taxon>
        <taxon>Aminithiophilaceae</taxon>
        <taxon>Aminithiophilus</taxon>
    </lineage>
</organism>
<comment type="similarity">
    <text evidence="3">Belongs to the peptidase M50B family.</text>
</comment>
<dbReference type="KEGG" id="aram:KAR29_06975"/>
<dbReference type="SMART" id="SM00228">
    <property type="entry name" value="PDZ"/>
    <property type="match status" value="1"/>
</dbReference>
<keyword evidence="6" id="KW-0378">Hydrolase</keyword>
<dbReference type="PANTHER" id="PTHR42837">
    <property type="entry name" value="REGULATOR OF SIGMA-E PROTEASE RSEP"/>
    <property type="match status" value="1"/>
</dbReference>
<feature type="transmembrane region" description="Helical" evidence="11">
    <location>
        <begin position="95"/>
        <end position="119"/>
    </location>
</feature>
<dbReference type="AlphaFoldDB" id="A0A9Q7AGQ4"/>
<dbReference type="RefSeq" id="WP_311135630.1">
    <property type="nucleotide sequence ID" value="NZ_CP072943.1"/>
</dbReference>
<feature type="domain" description="PDZ" evidence="12">
    <location>
        <begin position="130"/>
        <end position="185"/>
    </location>
</feature>
<feature type="transmembrane region" description="Helical" evidence="11">
    <location>
        <begin position="268"/>
        <end position="288"/>
    </location>
</feature>
<dbReference type="Gene3D" id="2.30.42.10">
    <property type="match status" value="1"/>
</dbReference>
<protein>
    <submittedName>
        <fullName evidence="13">Site-2 protease family protein</fullName>
    </submittedName>
</protein>
<evidence type="ECO:0000313" key="14">
    <source>
        <dbReference type="Proteomes" id="UP000671879"/>
    </source>
</evidence>
<name>A0A9Q7AGQ4_9BACT</name>
<dbReference type="CDD" id="cd06163">
    <property type="entry name" value="S2P-M50_PDZ_RseP-like"/>
    <property type="match status" value="1"/>
</dbReference>
<keyword evidence="7" id="KW-0862">Zinc</keyword>
<dbReference type="Pfam" id="PF02163">
    <property type="entry name" value="Peptidase_M50"/>
    <property type="match status" value="1"/>
</dbReference>
<dbReference type="PANTHER" id="PTHR42837:SF2">
    <property type="entry name" value="MEMBRANE METALLOPROTEASE ARASP2, CHLOROPLASTIC-RELATED"/>
    <property type="match status" value="1"/>
</dbReference>
<evidence type="ECO:0000256" key="2">
    <source>
        <dbReference type="ARBA" id="ARBA00004141"/>
    </source>
</evidence>
<evidence type="ECO:0000256" key="5">
    <source>
        <dbReference type="ARBA" id="ARBA00022692"/>
    </source>
</evidence>
<evidence type="ECO:0000256" key="3">
    <source>
        <dbReference type="ARBA" id="ARBA00007931"/>
    </source>
</evidence>
<dbReference type="GO" id="GO:0004222">
    <property type="term" value="F:metalloendopeptidase activity"/>
    <property type="evidence" value="ECO:0007669"/>
    <property type="project" value="InterPro"/>
</dbReference>
<dbReference type="SUPFAM" id="SSF50156">
    <property type="entry name" value="PDZ domain-like"/>
    <property type="match status" value="1"/>
</dbReference>
<dbReference type="InterPro" id="IPR004387">
    <property type="entry name" value="Pept_M50_Zn"/>
</dbReference>
<comment type="subcellular location">
    <subcellularLocation>
        <location evidence="2">Membrane</location>
        <topology evidence="2">Multi-pass membrane protein</topology>
    </subcellularLocation>
</comment>
<evidence type="ECO:0000313" key="13">
    <source>
        <dbReference type="EMBL" id="QTX33719.1"/>
    </source>
</evidence>
<evidence type="ECO:0000256" key="8">
    <source>
        <dbReference type="ARBA" id="ARBA00022989"/>
    </source>
</evidence>
<sequence>MISLLSFLLVIAICVIAHEGGHYFAARWCDIQVHEFAFGMGPSLFSRKKGETLWSFRLFPVGGFVRLAGMEEEREGEEIVDERRTFPLKTPFQRFIVLASGASVNLFLAFFLTALLLWGKGVADLDSTKIGSLMEGFPAQSLGLEAGDEILAINGETLKNWNTLSALLQKEAAKGPIDLDVRRGESQFSIHASIPVDAAHGVPLLGIRPPVILYPFHKALLRAFSYVWHLGVDIIRGIVSWIFGHTDVTMTGPVGIAGMAGEAVRQGFWSFLSFLAVINLHLGILNLIPFPALDGGRIVFVLGEMILGRKMSSKWENAIHLAGFVVLIGLILLVTWSDLWKLAKTP</sequence>
<dbReference type="InterPro" id="IPR008915">
    <property type="entry name" value="Peptidase_M50"/>
</dbReference>
<keyword evidence="14" id="KW-1185">Reference proteome</keyword>
<dbReference type="EMBL" id="CP072943">
    <property type="protein sequence ID" value="QTX33719.1"/>
    <property type="molecule type" value="Genomic_DNA"/>
</dbReference>
<gene>
    <name evidence="13" type="ORF">KAR29_06975</name>
</gene>
<evidence type="ECO:0000256" key="1">
    <source>
        <dbReference type="ARBA" id="ARBA00001947"/>
    </source>
</evidence>
<proteinExistence type="inferred from homology"/>
<accession>A0A9Q7AGQ4</accession>
<evidence type="ECO:0000256" key="11">
    <source>
        <dbReference type="SAM" id="Phobius"/>
    </source>
</evidence>
<evidence type="ECO:0000256" key="6">
    <source>
        <dbReference type="ARBA" id="ARBA00022801"/>
    </source>
</evidence>
<evidence type="ECO:0000259" key="12">
    <source>
        <dbReference type="PROSITE" id="PS50106"/>
    </source>
</evidence>
<keyword evidence="8 11" id="KW-1133">Transmembrane helix</keyword>
<evidence type="ECO:0000256" key="10">
    <source>
        <dbReference type="ARBA" id="ARBA00023136"/>
    </source>
</evidence>
<dbReference type="GO" id="GO:0006508">
    <property type="term" value="P:proteolysis"/>
    <property type="evidence" value="ECO:0007669"/>
    <property type="project" value="UniProtKB-KW"/>
</dbReference>
<comment type="cofactor">
    <cofactor evidence="1">
        <name>Zn(2+)</name>
        <dbReference type="ChEBI" id="CHEBI:29105"/>
    </cofactor>
</comment>
<feature type="transmembrane region" description="Helical" evidence="11">
    <location>
        <begin position="318"/>
        <end position="336"/>
    </location>
</feature>
<keyword evidence="10 11" id="KW-0472">Membrane</keyword>
<evidence type="ECO:0000256" key="7">
    <source>
        <dbReference type="ARBA" id="ARBA00022833"/>
    </source>
</evidence>
<dbReference type="Pfam" id="PF17820">
    <property type="entry name" value="PDZ_6"/>
    <property type="match status" value="1"/>
</dbReference>
<reference evidence="14" key="1">
    <citation type="submission" date="2021-04" db="EMBL/GenBank/DDBJ databases">
        <title>A novel Synergistetes isolate from a pyrite-forming mixed culture.</title>
        <authorList>
            <person name="Bunk B."/>
            <person name="Sproer C."/>
            <person name="Spring S."/>
            <person name="Pester M."/>
        </authorList>
    </citation>
    <scope>NUCLEOTIDE SEQUENCE [LARGE SCALE GENOMIC DNA]</scope>
    <source>
        <strain evidence="14">J.5.4.2-T.3.5.2</strain>
    </source>
</reference>
<dbReference type="InterPro" id="IPR036034">
    <property type="entry name" value="PDZ_sf"/>
</dbReference>
<dbReference type="GO" id="GO:0016020">
    <property type="term" value="C:membrane"/>
    <property type="evidence" value="ECO:0007669"/>
    <property type="project" value="UniProtKB-SubCell"/>
</dbReference>